<dbReference type="InterPro" id="IPR042092">
    <property type="entry name" value="PsdUridine_s_RsuA/RluB/E/F_cat"/>
</dbReference>
<dbReference type="RefSeq" id="WP_006618669.1">
    <property type="nucleotide sequence ID" value="NZ_BIMW01000001.1"/>
</dbReference>
<name>A0A5M3SZV5_LIMPL</name>
<dbReference type="GeneID" id="301680984"/>
<keyword evidence="6" id="KW-1185">Reference proteome</keyword>
<proteinExistence type="inferred from homology"/>
<dbReference type="SUPFAM" id="SSF55120">
    <property type="entry name" value="Pseudouridine synthase"/>
    <property type="match status" value="1"/>
</dbReference>
<accession>A0A5M3SZV5</accession>
<dbReference type="EC" id="5.4.99.-" evidence="3"/>
<dbReference type="InterPro" id="IPR050343">
    <property type="entry name" value="RsuA_PseudoU_synthase"/>
</dbReference>
<dbReference type="PANTHER" id="PTHR47683">
    <property type="entry name" value="PSEUDOURIDINE SYNTHASE FAMILY PROTEIN-RELATED"/>
    <property type="match status" value="1"/>
</dbReference>
<evidence type="ECO:0000256" key="2">
    <source>
        <dbReference type="ARBA" id="ARBA00023235"/>
    </source>
</evidence>
<evidence type="ECO:0000313" key="5">
    <source>
        <dbReference type="EMBL" id="GCE91967.1"/>
    </source>
</evidence>
<protein>
    <recommendedName>
        <fullName evidence="3">Pseudouridine synthase</fullName>
        <ecNumber evidence="3">5.4.99.-</ecNumber>
    </recommendedName>
</protein>
<reference evidence="5 6" key="1">
    <citation type="journal article" date="2019" name="J Genomics">
        <title>The Draft Genome of a Hydrogen-producing Cyanobacterium, Arthrospira platensis NIES-46.</title>
        <authorList>
            <person name="Suzuki S."/>
            <person name="Yamaguchi H."/>
            <person name="Kawachi M."/>
        </authorList>
    </citation>
    <scope>NUCLEOTIDE SEQUENCE [LARGE SCALE GENOMIC DNA]</scope>
    <source>
        <strain evidence="5 6">NIES-46</strain>
    </source>
</reference>
<dbReference type="PANTHER" id="PTHR47683:SF2">
    <property type="entry name" value="RNA-BINDING S4 DOMAIN-CONTAINING PROTEIN"/>
    <property type="match status" value="1"/>
</dbReference>
<dbReference type="InterPro" id="IPR020103">
    <property type="entry name" value="PsdUridine_synth_cat_dom_sf"/>
</dbReference>
<dbReference type="InterPro" id="IPR006145">
    <property type="entry name" value="PsdUridine_synth_RsuA/RluA"/>
</dbReference>
<dbReference type="Gene3D" id="3.30.70.1560">
    <property type="entry name" value="Alpha-L RNA-binding motif"/>
    <property type="match status" value="1"/>
</dbReference>
<evidence type="ECO:0000259" key="4">
    <source>
        <dbReference type="Pfam" id="PF00849"/>
    </source>
</evidence>
<sequence>MAYRYILFYKPYNVLSQFTDRDSHAQSRQTLKDYIPIPSVYSVGRLDLDSEGLLLLTDDRKLKYRLGQPEFAHPRTYWVQVERIPTTQALEQLRQGITIQNYRTRTARVQLLLTEPLLPPRIPPIRFRQNVPTAWLEITLTEGRNRQVRRMTAAVGFPTLRLVRVAIAHLTLNSLEPGHWRDLHPQEIQPFFS</sequence>
<dbReference type="InterPro" id="IPR020094">
    <property type="entry name" value="TruA/RsuA/RluB/E/F_N"/>
</dbReference>
<comment type="similarity">
    <text evidence="1 3">Belongs to the pseudouridine synthase RsuA family.</text>
</comment>
<evidence type="ECO:0000256" key="1">
    <source>
        <dbReference type="ARBA" id="ARBA00008348"/>
    </source>
</evidence>
<evidence type="ECO:0000313" key="6">
    <source>
        <dbReference type="Proteomes" id="UP000326169"/>
    </source>
</evidence>
<dbReference type="InterPro" id="IPR000748">
    <property type="entry name" value="PsdUridine_synth_RsuA/RluB/E/F"/>
</dbReference>
<dbReference type="NCBIfam" id="TIGR00093">
    <property type="entry name" value="pseudouridine synthase"/>
    <property type="match status" value="1"/>
</dbReference>
<evidence type="ECO:0000256" key="3">
    <source>
        <dbReference type="RuleBase" id="RU003887"/>
    </source>
</evidence>
<organism evidence="5 6">
    <name type="scientific">Limnospira platensis NIES-46</name>
    <dbReference type="NCBI Taxonomy" id="1236695"/>
    <lineage>
        <taxon>Bacteria</taxon>
        <taxon>Bacillati</taxon>
        <taxon>Cyanobacteriota</taxon>
        <taxon>Cyanophyceae</taxon>
        <taxon>Oscillatoriophycideae</taxon>
        <taxon>Oscillatoriales</taxon>
        <taxon>Sirenicapillariaceae</taxon>
        <taxon>Limnospira</taxon>
    </lineage>
</organism>
<dbReference type="Pfam" id="PF00849">
    <property type="entry name" value="PseudoU_synth_2"/>
    <property type="match status" value="1"/>
</dbReference>
<feature type="domain" description="Pseudouridine synthase RsuA/RluA-like" evidence="4">
    <location>
        <begin position="5"/>
        <end position="154"/>
    </location>
</feature>
<dbReference type="InterPro" id="IPR018496">
    <property type="entry name" value="PsdUridine_synth_RsuA/RluB_CS"/>
</dbReference>
<dbReference type="Proteomes" id="UP000326169">
    <property type="component" value="Unassembled WGS sequence"/>
</dbReference>
<dbReference type="PROSITE" id="PS01149">
    <property type="entry name" value="PSI_RSU"/>
    <property type="match status" value="1"/>
</dbReference>
<comment type="caution">
    <text evidence="5">The sequence shown here is derived from an EMBL/GenBank/DDBJ whole genome shotgun (WGS) entry which is preliminary data.</text>
</comment>
<gene>
    <name evidence="5" type="ORF">NIES46_00010</name>
</gene>
<dbReference type="Gene3D" id="3.30.70.580">
    <property type="entry name" value="Pseudouridine synthase I, catalytic domain, N-terminal subdomain"/>
    <property type="match status" value="1"/>
</dbReference>
<dbReference type="EMBL" id="BIMW01000001">
    <property type="protein sequence ID" value="GCE91967.1"/>
    <property type="molecule type" value="Genomic_DNA"/>
</dbReference>
<keyword evidence="2 3" id="KW-0413">Isomerase</keyword>